<organism evidence="2">
    <name type="scientific">candidate division WOR-3 bacterium</name>
    <dbReference type="NCBI Taxonomy" id="2052148"/>
    <lineage>
        <taxon>Bacteria</taxon>
        <taxon>Bacteria division WOR-3</taxon>
    </lineage>
</organism>
<dbReference type="InterPro" id="IPR050135">
    <property type="entry name" value="dGTPase-like"/>
</dbReference>
<dbReference type="InterPro" id="IPR003607">
    <property type="entry name" value="HD/PDEase_dom"/>
</dbReference>
<dbReference type="Gene3D" id="1.10.3210.10">
    <property type="entry name" value="Hypothetical protein af1432"/>
    <property type="match status" value="1"/>
</dbReference>
<proteinExistence type="predicted"/>
<dbReference type="Pfam" id="PF01966">
    <property type="entry name" value="HD"/>
    <property type="match status" value="1"/>
</dbReference>
<dbReference type="EMBL" id="DSBX01000242">
    <property type="protein sequence ID" value="HDQ99907.1"/>
    <property type="molecule type" value="Genomic_DNA"/>
</dbReference>
<evidence type="ECO:0000313" key="2">
    <source>
        <dbReference type="EMBL" id="HDQ99907.1"/>
    </source>
</evidence>
<dbReference type="PANTHER" id="PTHR11373:SF4">
    <property type="entry name" value="DEOXYNUCLEOSIDE TRIPHOSPHATE TRIPHOSPHOHYDROLASE SAMHD1"/>
    <property type="match status" value="1"/>
</dbReference>
<dbReference type="PANTHER" id="PTHR11373">
    <property type="entry name" value="DEOXYNUCLEOSIDE TRIPHOSPHATE TRIPHOSPHOHYDROLASE"/>
    <property type="match status" value="1"/>
</dbReference>
<dbReference type="AlphaFoldDB" id="A0A7V0XFA2"/>
<comment type="caution">
    <text evidence="2">The sequence shown here is derived from an EMBL/GenBank/DDBJ whole genome shotgun (WGS) entry which is preliminary data.</text>
</comment>
<dbReference type="InterPro" id="IPR045509">
    <property type="entry name" value="HD_assoc_2"/>
</dbReference>
<dbReference type="GO" id="GO:0006203">
    <property type="term" value="P:dGTP catabolic process"/>
    <property type="evidence" value="ECO:0007669"/>
    <property type="project" value="TreeGrafter"/>
</dbReference>
<evidence type="ECO:0000259" key="1">
    <source>
        <dbReference type="SMART" id="SM00471"/>
    </source>
</evidence>
<dbReference type="GO" id="GO:0008832">
    <property type="term" value="F:dGTPase activity"/>
    <property type="evidence" value="ECO:0007669"/>
    <property type="project" value="TreeGrafter"/>
</dbReference>
<accession>A0A7V0XFA2</accession>
<dbReference type="SUPFAM" id="SSF109604">
    <property type="entry name" value="HD-domain/PDEase-like"/>
    <property type="match status" value="1"/>
</dbReference>
<reference evidence="2" key="1">
    <citation type="journal article" date="2020" name="mSystems">
        <title>Genome- and Community-Level Interaction Insights into Carbon Utilization and Element Cycling Functions of Hydrothermarchaeota in Hydrothermal Sediment.</title>
        <authorList>
            <person name="Zhou Z."/>
            <person name="Liu Y."/>
            <person name="Xu W."/>
            <person name="Pan J."/>
            <person name="Luo Z.H."/>
            <person name="Li M."/>
        </authorList>
    </citation>
    <scope>NUCLEOTIDE SEQUENCE [LARGE SCALE GENOMIC DNA]</scope>
    <source>
        <strain evidence="2">SpSt-1182</strain>
    </source>
</reference>
<name>A0A7V0XFA2_UNCW3</name>
<gene>
    <name evidence="2" type="ORF">ENN51_06455</name>
</gene>
<protein>
    <submittedName>
        <fullName evidence="2">HD domain-containing protein</fullName>
    </submittedName>
</protein>
<dbReference type="InterPro" id="IPR006674">
    <property type="entry name" value="HD_domain"/>
</dbReference>
<dbReference type="Pfam" id="PF19276">
    <property type="entry name" value="HD_assoc_2"/>
    <property type="match status" value="1"/>
</dbReference>
<dbReference type="SMART" id="SM00471">
    <property type="entry name" value="HDc"/>
    <property type="match status" value="1"/>
</dbReference>
<dbReference type="CDD" id="cd00077">
    <property type="entry name" value="HDc"/>
    <property type="match status" value="1"/>
</dbReference>
<feature type="domain" description="HD/PDEase" evidence="1">
    <location>
        <begin position="48"/>
        <end position="186"/>
    </location>
</feature>
<sequence length="435" mass="49884">MATKTVRDPVHGDLDFTAEEIAVVDTRTFQRLRQIKQLGAAHLVYPGAVHTRFEHSLGACGVARRIIAGIRRNCGRQTVSADDERLICFYALVHDITHIPFGHTLEDERRVFPRHDRNRGRIEHFLTRTNLAPVLERLGLQDALLRLLLHHRLEEGGATFHYDIVAGTICADLLDYLERDCYFTGLSQRFDERIYKYFVVDSGALAINLVRNGMFRMDGLSEIVNLLRMRYVLSERVYYHPAKNAASAMLSKALELCLAAPRARLGERALYELGDEGLLRLMSAGPAPARHLVRCYLARRLYKKAYMVSRRSVRSTERFAPLHLDPAERQRVERLLARRLRVPFRSVIVYCPSAGMQLREANALFRLEPGGPPRMLEHNRELADLRKRQEGLWKFFVFLDPDYRDRLDDAGRICAELFGQPNEVLAPGELPPDEC</sequence>
<dbReference type="Proteomes" id="UP000885672">
    <property type="component" value="Unassembled WGS sequence"/>
</dbReference>